<organism evidence="1 2">
    <name type="scientific">Duncaniella dubosii</name>
    <dbReference type="NCBI Taxonomy" id="2518971"/>
    <lineage>
        <taxon>Bacteria</taxon>
        <taxon>Pseudomonadati</taxon>
        <taxon>Bacteroidota</taxon>
        <taxon>Bacteroidia</taxon>
        <taxon>Bacteroidales</taxon>
        <taxon>Muribaculaceae</taxon>
        <taxon>Duncaniella</taxon>
    </lineage>
</organism>
<gene>
    <name evidence="1" type="ORF">E7747_11600</name>
</gene>
<sequence length="82" mass="9392">MKTTFYLVATLIEHYDQPPTDTHALYADFATAKKAMRTEIEEGMENFTADKGEVILDLDTVYEWRDEDGNGLTVTIEEMNVK</sequence>
<keyword evidence="2" id="KW-1185">Reference proteome</keyword>
<dbReference type="Proteomes" id="UP000297149">
    <property type="component" value="Chromosome"/>
</dbReference>
<proteinExistence type="predicted"/>
<evidence type="ECO:0000313" key="2">
    <source>
        <dbReference type="Proteomes" id="UP000297149"/>
    </source>
</evidence>
<name>A0A4P7W4N0_9BACT</name>
<dbReference type="AlphaFoldDB" id="A0A4P7W4N0"/>
<evidence type="ECO:0000313" key="1">
    <source>
        <dbReference type="EMBL" id="QCD42872.1"/>
    </source>
</evidence>
<dbReference type="EMBL" id="CP039396">
    <property type="protein sequence ID" value="QCD42872.1"/>
    <property type="molecule type" value="Genomic_DNA"/>
</dbReference>
<accession>A0A4P7W4N0</accession>
<dbReference type="KEGG" id="ddb:E7747_11600"/>
<reference evidence="2" key="1">
    <citation type="submission" date="2019-02" db="EMBL/GenBank/DDBJ databases">
        <title>Isolation and identification of novel species under the genus Muribaculum.</title>
        <authorList>
            <person name="Miyake S."/>
            <person name="Ding Y."/>
            <person name="Low A."/>
            <person name="Soh M."/>
            <person name="Seedorf H."/>
        </authorList>
    </citation>
    <scope>NUCLEOTIDE SEQUENCE [LARGE SCALE GENOMIC DNA]</scope>
    <source>
        <strain evidence="2">H5</strain>
    </source>
</reference>
<dbReference type="RefSeq" id="WP_136416088.1">
    <property type="nucleotide sequence ID" value="NZ_CAXHQF010000201.1"/>
</dbReference>
<protein>
    <submittedName>
        <fullName evidence="1">Uncharacterized protein</fullName>
    </submittedName>
</protein>